<dbReference type="EMBL" id="UXEP01000060">
    <property type="protein sequence ID" value="VDC43766.1"/>
    <property type="molecule type" value="Genomic_DNA"/>
</dbReference>
<dbReference type="RefSeq" id="WP_003045457.1">
    <property type="nucleotide sequence ID" value="NZ_BLKN01000007.1"/>
</dbReference>
<dbReference type="Proteomes" id="UP000280759">
    <property type="component" value="Unassembled WGS sequence"/>
</dbReference>
<sequence>MAKKAISKIEQDLEQAKARVSELEEQRKLALEESDKKIGRTYVQLKQLGNKEMSREAILAELKEDVLLAKEYQKESKKSSMISQEVSEQGQS</sequence>
<protein>
    <submittedName>
        <fullName evidence="1">Uncharacterized protein</fullName>
    </submittedName>
</protein>
<name>A0A3P5YAP0_STRCB</name>
<gene>
    <name evidence="1" type="ORF">FMV2238Y02_22690</name>
</gene>
<reference evidence="1 2" key="1">
    <citation type="submission" date="2018-10" db="EMBL/GenBank/DDBJ databases">
        <authorList>
            <consortium name="Molecular Microbiology and Infection Unit (UMMI)"/>
            <person name="Machado M."/>
        </authorList>
    </citation>
    <scope>NUCLEOTIDE SEQUENCE [LARGE SCALE GENOMIC DNA]</scope>
    <source>
        <strain evidence="1">FMV2238.02</strain>
    </source>
</reference>
<dbReference type="AlphaFoldDB" id="A0A3P5YAP0"/>
<organism evidence="1 2">
    <name type="scientific">Streptococcus canis</name>
    <dbReference type="NCBI Taxonomy" id="1329"/>
    <lineage>
        <taxon>Bacteria</taxon>
        <taxon>Bacillati</taxon>
        <taxon>Bacillota</taxon>
        <taxon>Bacilli</taxon>
        <taxon>Lactobacillales</taxon>
        <taxon>Streptococcaceae</taxon>
        <taxon>Streptococcus</taxon>
    </lineage>
</organism>
<proteinExistence type="predicted"/>
<evidence type="ECO:0000313" key="2">
    <source>
        <dbReference type="Proteomes" id="UP000280759"/>
    </source>
</evidence>
<accession>A0A3P5YAP0</accession>
<evidence type="ECO:0000313" key="1">
    <source>
        <dbReference type="EMBL" id="VDC43766.1"/>
    </source>
</evidence>
<keyword evidence="2" id="KW-1185">Reference proteome</keyword>